<dbReference type="InterPro" id="IPR050109">
    <property type="entry name" value="HTH-type_TetR-like_transc_reg"/>
</dbReference>
<reference evidence="6 7" key="1">
    <citation type="journal article" date="2018" name="Int. J. Syst. Evol. Microbiol.">
        <title>Mesosutterella multiformis gen. nov., sp. nov., a member of the family Sutterellaceae and Sutterella megalosphaeroides sp. nov., isolated from human faeces.</title>
        <authorList>
            <person name="Sakamoto M."/>
            <person name="Ikeyama N."/>
            <person name="Kunihiro T."/>
            <person name="Iino T."/>
            <person name="Yuki M."/>
            <person name="Ohkuma M."/>
        </authorList>
    </citation>
    <scope>NUCLEOTIDE SEQUENCE [LARGE SCALE GENOMIC DNA]</scope>
    <source>
        <strain evidence="6 7">6FBBBH3</strain>
    </source>
</reference>
<evidence type="ECO:0000313" key="6">
    <source>
        <dbReference type="EMBL" id="BBF22619.1"/>
    </source>
</evidence>
<dbReference type="PANTHER" id="PTHR30055:SF234">
    <property type="entry name" value="HTH-TYPE TRANSCRIPTIONAL REGULATOR BETI"/>
    <property type="match status" value="1"/>
</dbReference>
<evidence type="ECO:0000259" key="5">
    <source>
        <dbReference type="PROSITE" id="PS50977"/>
    </source>
</evidence>
<gene>
    <name evidence="6" type="ORF">SUTMEG_05100</name>
</gene>
<dbReference type="Pfam" id="PF17937">
    <property type="entry name" value="TetR_C_28"/>
    <property type="match status" value="1"/>
</dbReference>
<protein>
    <recommendedName>
        <fullName evidence="5">HTH tetR-type domain-containing protein</fullName>
    </recommendedName>
</protein>
<proteinExistence type="predicted"/>
<dbReference type="EMBL" id="AP018786">
    <property type="protein sequence ID" value="BBF22619.1"/>
    <property type="molecule type" value="Genomic_DNA"/>
</dbReference>
<keyword evidence="3" id="KW-0804">Transcription</keyword>
<dbReference type="OrthoDB" id="9809772at2"/>
<keyword evidence="1" id="KW-0805">Transcription regulation</keyword>
<evidence type="ECO:0000256" key="2">
    <source>
        <dbReference type="ARBA" id="ARBA00023125"/>
    </source>
</evidence>
<evidence type="ECO:0000313" key="7">
    <source>
        <dbReference type="Proteomes" id="UP000271003"/>
    </source>
</evidence>
<name>A0A2Z6I8A4_9BURK</name>
<dbReference type="InterPro" id="IPR041479">
    <property type="entry name" value="TetR_CgmR_C"/>
</dbReference>
<organism evidence="6 7">
    <name type="scientific">Sutterella megalosphaeroides</name>
    <dbReference type="NCBI Taxonomy" id="2494234"/>
    <lineage>
        <taxon>Bacteria</taxon>
        <taxon>Pseudomonadati</taxon>
        <taxon>Pseudomonadota</taxon>
        <taxon>Betaproteobacteria</taxon>
        <taxon>Burkholderiales</taxon>
        <taxon>Sutterellaceae</taxon>
        <taxon>Sutterella</taxon>
    </lineage>
</organism>
<evidence type="ECO:0000256" key="3">
    <source>
        <dbReference type="ARBA" id="ARBA00023163"/>
    </source>
</evidence>
<dbReference type="InterPro" id="IPR009057">
    <property type="entry name" value="Homeodomain-like_sf"/>
</dbReference>
<accession>A0A2Z6I8A4</accession>
<dbReference type="PROSITE" id="PS50977">
    <property type="entry name" value="HTH_TETR_2"/>
    <property type="match status" value="1"/>
</dbReference>
<dbReference type="InterPro" id="IPR001647">
    <property type="entry name" value="HTH_TetR"/>
</dbReference>
<sequence>MATDTSDEARTIKRGLARKSNRHGRETIEAIAQAAMQILIEEGASRLTFAHLATRTGLTKGAIMYHFPSKEALLEHLIGMYRDRLDRRLRVGELEASISESPVTDETVAGFIEWYRTFRGEQTSNTAFGLSVLSLTTKNERMREVLQGWYRGVFERVGQSPCGVDALIAVLALEGLFYLRHFRMDMIEEKDVEHVLEVLEARCSVPAQDTRDAREEARETEPKDD</sequence>
<dbReference type="GO" id="GO:0003700">
    <property type="term" value="F:DNA-binding transcription factor activity"/>
    <property type="evidence" value="ECO:0007669"/>
    <property type="project" value="TreeGrafter"/>
</dbReference>
<evidence type="ECO:0000256" key="4">
    <source>
        <dbReference type="PROSITE-ProRule" id="PRU00335"/>
    </source>
</evidence>
<dbReference type="Pfam" id="PF00440">
    <property type="entry name" value="TetR_N"/>
    <property type="match status" value="1"/>
</dbReference>
<dbReference type="PRINTS" id="PR00455">
    <property type="entry name" value="HTHTETR"/>
</dbReference>
<keyword evidence="2 4" id="KW-0238">DNA-binding</keyword>
<keyword evidence="7" id="KW-1185">Reference proteome</keyword>
<dbReference type="Proteomes" id="UP000271003">
    <property type="component" value="Chromosome"/>
</dbReference>
<dbReference type="KEGG" id="sutt:SUTMEG_05100"/>
<dbReference type="GO" id="GO:0000976">
    <property type="term" value="F:transcription cis-regulatory region binding"/>
    <property type="evidence" value="ECO:0007669"/>
    <property type="project" value="TreeGrafter"/>
</dbReference>
<dbReference type="Gene3D" id="1.10.357.10">
    <property type="entry name" value="Tetracycline Repressor, domain 2"/>
    <property type="match status" value="1"/>
</dbReference>
<feature type="domain" description="HTH tetR-type" evidence="5">
    <location>
        <begin position="25"/>
        <end position="85"/>
    </location>
</feature>
<dbReference type="SUPFAM" id="SSF46689">
    <property type="entry name" value="Homeodomain-like"/>
    <property type="match status" value="1"/>
</dbReference>
<feature type="DNA-binding region" description="H-T-H motif" evidence="4">
    <location>
        <begin position="48"/>
        <end position="67"/>
    </location>
</feature>
<dbReference type="PANTHER" id="PTHR30055">
    <property type="entry name" value="HTH-TYPE TRANSCRIPTIONAL REGULATOR RUTR"/>
    <property type="match status" value="1"/>
</dbReference>
<dbReference type="RefSeq" id="WP_120176308.1">
    <property type="nucleotide sequence ID" value="NZ_AP018786.1"/>
</dbReference>
<dbReference type="AlphaFoldDB" id="A0A2Z6I8A4"/>
<evidence type="ECO:0000256" key="1">
    <source>
        <dbReference type="ARBA" id="ARBA00023015"/>
    </source>
</evidence>